<sequence>MGELTGVNADLAQLVRLALAEQTEDVYLFAARLVRKYRGTEPELAERVALLLRANPHRAGALLRR</sequence>
<dbReference type="eggNOG" id="COG0464">
    <property type="taxonomic scope" value="Bacteria"/>
</dbReference>
<dbReference type="HOGENOM" id="CLU_2848901_0_0_6"/>
<name>Q9PFF3_XYLFA</name>
<dbReference type="PATRIC" id="fig|160492.11.peg.745"/>
<protein>
    <submittedName>
        <fullName evidence="1">Uncharacterized protein</fullName>
    </submittedName>
</protein>
<dbReference type="EMBL" id="AE003849">
    <property type="protein sequence ID" value="AAF83516.1"/>
    <property type="molecule type" value="Genomic_DNA"/>
</dbReference>
<dbReference type="Proteomes" id="UP000000812">
    <property type="component" value="Chromosome"/>
</dbReference>
<dbReference type="AlphaFoldDB" id="Q9PFF3"/>
<evidence type="ECO:0000313" key="2">
    <source>
        <dbReference type="Proteomes" id="UP000000812"/>
    </source>
</evidence>
<gene>
    <name evidence="1" type="ordered locus">XF_0706</name>
</gene>
<dbReference type="PIR" id="H82773">
    <property type="entry name" value="H82773"/>
</dbReference>
<evidence type="ECO:0000313" key="1">
    <source>
        <dbReference type="EMBL" id="AAF83516.1"/>
    </source>
</evidence>
<dbReference type="RefSeq" id="WP_010893230.1">
    <property type="nucleotide sequence ID" value="NC_002488.3"/>
</dbReference>
<organism evidence="1 2">
    <name type="scientific">Xylella fastidiosa (strain 9a5c)</name>
    <dbReference type="NCBI Taxonomy" id="160492"/>
    <lineage>
        <taxon>Bacteria</taxon>
        <taxon>Pseudomonadati</taxon>
        <taxon>Pseudomonadota</taxon>
        <taxon>Gammaproteobacteria</taxon>
        <taxon>Lysobacterales</taxon>
        <taxon>Lysobacteraceae</taxon>
        <taxon>Xylella</taxon>
    </lineage>
</organism>
<dbReference type="KEGG" id="xfa:XF_0706"/>
<accession>Q9PFF3</accession>
<proteinExistence type="predicted"/>
<reference evidence="1 2" key="1">
    <citation type="journal article" date="2000" name="Nature">
        <title>The genome sequence of the plant pathogen Xylella fastidiosa.</title>
        <authorList>
            <person name="Simpson A.J."/>
            <person name="Reinach F.C."/>
            <person name="Arruda P."/>
            <person name="Abreu F.A."/>
            <person name="Acencio M."/>
            <person name="Alvarenga R."/>
            <person name="Alves L.M."/>
            <person name="Araya J.E."/>
            <person name="Baia G.S."/>
            <person name="Baptista C.S."/>
            <person name="Barros M.H."/>
            <person name="Bonaccorsi E.D."/>
            <person name="Bordin S."/>
            <person name="Bove J.M."/>
            <person name="Briones M.R."/>
            <person name="Bueno M.R."/>
            <person name="Camargo A.A."/>
            <person name="Camargo L.E."/>
            <person name="Carraro D.M."/>
            <person name="Carrer H."/>
            <person name="Colauto N.B."/>
            <person name="Colombo C."/>
            <person name="Costa F.F."/>
            <person name="Costa M.C."/>
            <person name="Costa-Neto C.M."/>
            <person name="Coutinho L.L."/>
            <person name="Cristofani M."/>
            <person name="Dias-Neto E."/>
            <person name="Docena C."/>
            <person name="El-Dorry H."/>
            <person name="Facincani A.P."/>
            <person name="Ferreira A.J."/>
            <person name="Ferreira V.C."/>
            <person name="Ferro J.A."/>
            <person name="Fraga J.S."/>
            <person name="Franca S.C."/>
            <person name="Franco M.C."/>
            <person name="Frohme M."/>
            <person name="Furlan L.R."/>
            <person name="Garnier M."/>
            <person name="Goldman G.H."/>
            <person name="Goldman M.H."/>
            <person name="Gomes S.L."/>
            <person name="Gruber A."/>
            <person name="Ho P.L."/>
            <person name="Hoheisel J.D."/>
            <person name="Junqueira M.L."/>
            <person name="Kemper E.L."/>
            <person name="Kitajima J.P."/>
            <person name="Krieger J.E."/>
            <person name="Kuramae E.E."/>
            <person name="Laigret F."/>
            <person name="Lambais M.R."/>
            <person name="Leite L.C."/>
            <person name="Lemos E.G."/>
            <person name="Lemos M.V."/>
            <person name="Lopes S.A."/>
            <person name="Lopes C.R."/>
            <person name="Machado J.A."/>
            <person name="Machado M.A."/>
            <person name="Madeira A.M."/>
            <person name="Madeira H.M."/>
            <person name="Marino C.L."/>
            <person name="Marques M.V."/>
            <person name="Martins E.A."/>
            <person name="Martins E.M."/>
            <person name="Matsukuma A.Y."/>
            <person name="Menck C.F."/>
            <person name="Miracca E.C."/>
            <person name="Miyaki C.Y."/>
            <person name="Monteriro-Vitorello C.B."/>
            <person name="Moon D.H."/>
            <person name="Nagai M.A."/>
            <person name="Nascimento A.L."/>
            <person name="Netto L.E."/>
            <person name="Nhani A.Jr."/>
            <person name="Nobrega F.G."/>
            <person name="Nunes L.R."/>
            <person name="Oliveira M.A."/>
            <person name="de Oliveira M.C."/>
            <person name="de Oliveira R.C."/>
            <person name="Palmieri D.A."/>
            <person name="Paris A."/>
            <person name="Peixoto B.R."/>
            <person name="Pereira G.A."/>
            <person name="Pereira H.A.Jr."/>
            <person name="Pesquero J.B."/>
            <person name="Quaggio R.B."/>
            <person name="Roberto P.G."/>
            <person name="Rodrigues V."/>
            <person name="de M Rosa A.J."/>
            <person name="de Rosa V.E.Jr."/>
            <person name="de Sa R.G."/>
            <person name="Santelli R.V."/>
            <person name="Sawasaki H.E."/>
            <person name="da Silva A.C."/>
            <person name="da Silva A.M."/>
            <person name="da Silva F.R."/>
            <person name="da Silva W.A.Jr."/>
            <person name="da Silveira J.F."/>
            <person name="Silvestri M.L."/>
            <person name="Siqueira W.J."/>
            <person name="de Souza A.A."/>
            <person name="de Souza A.P."/>
            <person name="Terenzi M.F."/>
            <person name="Truffi D."/>
            <person name="Tsai S.M."/>
            <person name="Tsuhako M.H."/>
            <person name="Vallada H."/>
            <person name="Van Sluys M.A."/>
            <person name="Verjovski-Almeida S."/>
            <person name="Vettore A.L."/>
            <person name="Zago M.A."/>
            <person name="Zatz M."/>
            <person name="Meidanis J."/>
            <person name="Setubal J.C."/>
        </authorList>
    </citation>
    <scope>NUCLEOTIDE SEQUENCE [LARGE SCALE GENOMIC DNA]</scope>
    <source>
        <strain evidence="1 2">9a5c</strain>
    </source>
</reference>